<sequence>MDIEKIKTKYIGTKINEDIFSNSIEGLLLLKKGAVLDDTHIELLINHKVDINSLNLLSEASKPLSVEDAYLTLIEQVKETFSAIITKSEDGLEKMLLDYENLIELAIQDISILDIILDESLASSSIYKHSINVGIIAALIGNTLGYSAKNYHLLSQMGLFHDIGMLLINEDILHKKTKLTHSEYKEIQKHTTLGKSILFSINSLDIIISRTALLHHEKINGNGYPYNRKEKDIPFMIQIISVADIFNSMCSNPWHQKKKNYFEAINELVDEAHGNSLNPAIVIPFASYLMRKQLFNKVTLTTEQTAEIIFIHQNEPHLPLVRIKDDYLDLRKTSSIKIKGQA</sequence>
<dbReference type="SUPFAM" id="SSF109604">
    <property type="entry name" value="HD-domain/PDEase-like"/>
    <property type="match status" value="1"/>
</dbReference>
<dbReference type="PROSITE" id="PS51832">
    <property type="entry name" value="HD_GYP"/>
    <property type="match status" value="1"/>
</dbReference>
<dbReference type="AlphaFoldDB" id="A0A437KCJ0"/>
<keyword evidence="3" id="KW-1185">Reference proteome</keyword>
<dbReference type="PANTHER" id="PTHR43155">
    <property type="entry name" value="CYCLIC DI-GMP PHOSPHODIESTERASE PA4108-RELATED"/>
    <property type="match status" value="1"/>
</dbReference>
<feature type="domain" description="HD-GYP" evidence="1">
    <location>
        <begin position="104"/>
        <end position="301"/>
    </location>
</feature>
<comment type="caution">
    <text evidence="2">The sequence shown here is derived from an EMBL/GenBank/DDBJ whole genome shotgun (WGS) entry which is preliminary data.</text>
</comment>
<dbReference type="InterPro" id="IPR003607">
    <property type="entry name" value="HD/PDEase_dom"/>
</dbReference>
<proteinExistence type="predicted"/>
<dbReference type="Pfam" id="PF13487">
    <property type="entry name" value="HD_5"/>
    <property type="match status" value="1"/>
</dbReference>
<dbReference type="InterPro" id="IPR037522">
    <property type="entry name" value="HD_GYP_dom"/>
</dbReference>
<evidence type="ECO:0000313" key="2">
    <source>
        <dbReference type="EMBL" id="RVT63692.1"/>
    </source>
</evidence>
<dbReference type="EMBL" id="RZTZ01000003">
    <property type="protein sequence ID" value="RVT63692.1"/>
    <property type="molecule type" value="Genomic_DNA"/>
</dbReference>
<dbReference type="Gene3D" id="1.10.3210.10">
    <property type="entry name" value="Hypothetical protein af1432"/>
    <property type="match status" value="1"/>
</dbReference>
<name>A0A437KCJ0_9BACI</name>
<dbReference type="RefSeq" id="WP_127738169.1">
    <property type="nucleotide sequence ID" value="NZ_RZTZ01000003.1"/>
</dbReference>
<dbReference type="SMART" id="SM00471">
    <property type="entry name" value="HDc"/>
    <property type="match status" value="1"/>
</dbReference>
<gene>
    <name evidence="2" type="ORF">EM808_10530</name>
</gene>
<protein>
    <submittedName>
        <fullName evidence="2">HD domain-containing protein</fullName>
    </submittedName>
</protein>
<evidence type="ECO:0000259" key="1">
    <source>
        <dbReference type="PROSITE" id="PS51832"/>
    </source>
</evidence>
<dbReference type="CDD" id="cd00077">
    <property type="entry name" value="HDc"/>
    <property type="match status" value="1"/>
</dbReference>
<organism evidence="2 3">
    <name type="scientific">Niallia taxi</name>
    <dbReference type="NCBI Taxonomy" id="2499688"/>
    <lineage>
        <taxon>Bacteria</taxon>
        <taxon>Bacillati</taxon>
        <taxon>Bacillota</taxon>
        <taxon>Bacilli</taxon>
        <taxon>Bacillales</taxon>
        <taxon>Bacillaceae</taxon>
        <taxon>Niallia</taxon>
    </lineage>
</organism>
<evidence type="ECO:0000313" key="3">
    <source>
        <dbReference type="Proteomes" id="UP000288024"/>
    </source>
</evidence>
<reference evidence="2 3" key="1">
    <citation type="submission" date="2019-01" db="EMBL/GenBank/DDBJ databases">
        <title>Bacillus sp. M5HDSG1-1, whole genome shotgun sequence.</title>
        <authorList>
            <person name="Tuo L."/>
        </authorList>
    </citation>
    <scope>NUCLEOTIDE SEQUENCE [LARGE SCALE GENOMIC DNA]</scope>
    <source>
        <strain evidence="2 3">M5HDSG1-1</strain>
    </source>
</reference>
<dbReference type="Proteomes" id="UP000288024">
    <property type="component" value="Unassembled WGS sequence"/>
</dbReference>
<accession>A0A437KCJ0</accession>
<dbReference type="PANTHER" id="PTHR43155:SF2">
    <property type="entry name" value="CYCLIC DI-GMP PHOSPHODIESTERASE PA4108"/>
    <property type="match status" value="1"/>
</dbReference>